<dbReference type="PROSITE" id="PS51352">
    <property type="entry name" value="THIOREDOXIN_2"/>
    <property type="match status" value="1"/>
</dbReference>
<evidence type="ECO:0000313" key="6">
    <source>
        <dbReference type="Proteomes" id="UP000515159"/>
    </source>
</evidence>
<evidence type="ECO:0000313" key="7">
    <source>
        <dbReference type="RefSeq" id="XP_033786116.1"/>
    </source>
</evidence>
<feature type="compositionally biased region" description="Acidic residues" evidence="4">
    <location>
        <begin position="616"/>
        <end position="636"/>
    </location>
</feature>
<dbReference type="Pfam" id="PF00085">
    <property type="entry name" value="Thioredoxin"/>
    <property type="match status" value="1"/>
</dbReference>
<dbReference type="CDD" id="cd02948">
    <property type="entry name" value="TRX_NDPK"/>
    <property type="match status" value="1"/>
</dbReference>
<dbReference type="InterPro" id="IPR013766">
    <property type="entry name" value="Thioredoxin_domain"/>
</dbReference>
<evidence type="ECO:0000259" key="5">
    <source>
        <dbReference type="PROSITE" id="PS51352"/>
    </source>
</evidence>
<feature type="region of interest" description="Disordered" evidence="4">
    <location>
        <begin position="593"/>
        <end position="676"/>
    </location>
</feature>
<reference evidence="7" key="1">
    <citation type="submission" date="2025-08" db="UniProtKB">
        <authorList>
            <consortium name="RefSeq"/>
        </authorList>
    </citation>
    <scope>IDENTIFICATION</scope>
</reference>
<dbReference type="Gene3D" id="3.30.70.141">
    <property type="entry name" value="Nucleoside diphosphate kinase-like domain"/>
    <property type="match status" value="3"/>
</dbReference>
<proteinExistence type="inferred from homology"/>
<comment type="similarity">
    <text evidence="1 2 3">Belongs to the NDK family.</text>
</comment>
<dbReference type="AlphaFoldDB" id="A0A6P8QH50"/>
<evidence type="ECO:0000256" key="4">
    <source>
        <dbReference type="SAM" id="MobiDB-lite"/>
    </source>
</evidence>
<feature type="region of interest" description="Disordered" evidence="4">
    <location>
        <begin position="130"/>
        <end position="150"/>
    </location>
</feature>
<dbReference type="InterPro" id="IPR001564">
    <property type="entry name" value="Nucleoside_diP_kinase"/>
</dbReference>
<gene>
    <name evidence="7" type="primary">NME8</name>
</gene>
<evidence type="ECO:0000256" key="1">
    <source>
        <dbReference type="ARBA" id="ARBA00008142"/>
    </source>
</evidence>
<sequence length="676" mass="76375">MASKKKEVQLQTVISNQEEWNEMLKSDGLTVIDVHQAWCGPCKAVLTLFRKLRSDLESDILHFAVAAADNIESLKIFKGKSEPVFLFCAGGKIVSIVKGANAPLLNKTVIAKLAEEKKILEGLMDRSEVKEVNLQPEEPEEPVKRKPTEEPGITDEPYIIAIIKPDAVADGKIESIREKIQQTGHIFKAEEIMTLTEEQVRNIYLESTEEADIEDLVRFMSDGPFCAVIISQEHKPAPELKGLTEPEAALHEIDDIEQKKLGLQDNIITDEMVKICYSEDNKEEANRLRAAFFPRLYKYDKIKEVERTLAIIRPVLLKERKDAVLEKIKQNGYVIEMQKELTLTKDQTHEFYKQHEEQDFFPAFVEHMTSGPVLLLALSRENAVQHWIQLLGPKDVQEAKENNATSLRAEFAVDDMPINQLHGSSSLHRAMEELEFFFPVEQTFAIIKPDACKGYKDDIMHRIKEAGFTVSDMKEINLTHEKASQFYKNHEEKPYFNELVDYMLEGPSMIMTLSKINAVEEWRNLMGPTDPELAKQTSPNSLRAQFAKSILKNAVHGSSHTKHAIESIELFSKEITAEEDQNTARGEDQLISEEEKGGEEVQATGTEDQPVVAEDQPIEDQPVVDEDQPVIDEEQDQLSVVDKDQPDDNIEDQSAIAEADQTDATGEDQPAVADEG</sequence>
<evidence type="ECO:0000256" key="2">
    <source>
        <dbReference type="PROSITE-ProRule" id="PRU00706"/>
    </source>
</evidence>
<dbReference type="PROSITE" id="PS00194">
    <property type="entry name" value="THIOREDOXIN_1"/>
    <property type="match status" value="1"/>
</dbReference>
<dbReference type="SMART" id="SM00562">
    <property type="entry name" value="NDK"/>
    <property type="match status" value="2"/>
</dbReference>
<feature type="domain" description="Thioredoxin" evidence="5">
    <location>
        <begin position="1"/>
        <end position="115"/>
    </location>
</feature>
<dbReference type="GO" id="GO:0006183">
    <property type="term" value="P:GTP biosynthetic process"/>
    <property type="evidence" value="ECO:0007669"/>
    <property type="project" value="InterPro"/>
</dbReference>
<dbReference type="OrthoDB" id="10263751at2759"/>
<dbReference type="InterPro" id="IPR017937">
    <property type="entry name" value="Thioredoxin_CS"/>
</dbReference>
<dbReference type="GeneID" id="117353827"/>
<dbReference type="InterPro" id="IPR036850">
    <property type="entry name" value="NDK-like_dom_sf"/>
</dbReference>
<dbReference type="Pfam" id="PF00334">
    <property type="entry name" value="NDK"/>
    <property type="match status" value="3"/>
</dbReference>
<evidence type="ECO:0000256" key="3">
    <source>
        <dbReference type="RuleBase" id="RU004011"/>
    </source>
</evidence>
<dbReference type="CTD" id="51314"/>
<dbReference type="PROSITE" id="PS51374">
    <property type="entry name" value="NDPK_LIKE"/>
    <property type="match status" value="3"/>
</dbReference>
<dbReference type="SUPFAM" id="SSF54919">
    <property type="entry name" value="Nucleoside diphosphate kinase, NDK"/>
    <property type="match status" value="3"/>
</dbReference>
<dbReference type="CDD" id="cd04416">
    <property type="entry name" value="NDPk_TX"/>
    <property type="match status" value="2"/>
</dbReference>
<dbReference type="InParanoid" id="A0A6P8QH50"/>
<comment type="caution">
    <text evidence="2">Lacks conserved residue(s) required for the propagation of feature annotation.</text>
</comment>
<name>A0A6P8QH50_GEOSA</name>
<dbReference type="Gene3D" id="3.40.30.10">
    <property type="entry name" value="Glutaredoxin"/>
    <property type="match status" value="1"/>
</dbReference>
<dbReference type="GO" id="GO:0006241">
    <property type="term" value="P:CTP biosynthetic process"/>
    <property type="evidence" value="ECO:0007669"/>
    <property type="project" value="InterPro"/>
</dbReference>
<dbReference type="GO" id="GO:0004550">
    <property type="term" value="F:nucleoside diphosphate kinase activity"/>
    <property type="evidence" value="ECO:0007669"/>
    <property type="project" value="InterPro"/>
</dbReference>
<protein>
    <submittedName>
        <fullName evidence="7">Thioredoxin domain-containing protein 3 isoform X1</fullName>
    </submittedName>
</protein>
<accession>A0A6P8QH50</accession>
<dbReference type="InterPro" id="IPR051766">
    <property type="entry name" value="TXND_domain-containing"/>
</dbReference>
<dbReference type="FunCoup" id="A0A6P8QH50">
    <property type="interactions" value="20"/>
</dbReference>
<dbReference type="GO" id="GO:0006228">
    <property type="term" value="P:UTP biosynthetic process"/>
    <property type="evidence" value="ECO:0007669"/>
    <property type="project" value="InterPro"/>
</dbReference>
<dbReference type="PRINTS" id="PR01243">
    <property type="entry name" value="NUCDPKINASE"/>
</dbReference>
<dbReference type="PANTHER" id="PTHR46135">
    <property type="entry name" value="NME/NM23 FAMILY MEMBER 8"/>
    <property type="match status" value="1"/>
</dbReference>
<dbReference type="InterPro" id="IPR036249">
    <property type="entry name" value="Thioredoxin-like_sf"/>
</dbReference>
<keyword evidence="6" id="KW-1185">Reference proteome</keyword>
<dbReference type="KEGG" id="gsh:117353827"/>
<dbReference type="SUPFAM" id="SSF52833">
    <property type="entry name" value="Thioredoxin-like"/>
    <property type="match status" value="1"/>
</dbReference>
<dbReference type="RefSeq" id="XP_033786116.1">
    <property type="nucleotide sequence ID" value="XM_033930225.1"/>
</dbReference>
<dbReference type="InterPro" id="IPR034907">
    <property type="entry name" value="NDK-like_dom"/>
</dbReference>
<dbReference type="PANTHER" id="PTHR46135:SF3">
    <property type="entry name" value="NME_NM23 FAMILY MEMBER 8"/>
    <property type="match status" value="1"/>
</dbReference>
<organism evidence="6 7">
    <name type="scientific">Geotrypetes seraphini</name>
    <name type="common">Gaboon caecilian</name>
    <name type="synonym">Caecilia seraphini</name>
    <dbReference type="NCBI Taxonomy" id="260995"/>
    <lineage>
        <taxon>Eukaryota</taxon>
        <taxon>Metazoa</taxon>
        <taxon>Chordata</taxon>
        <taxon>Craniata</taxon>
        <taxon>Vertebrata</taxon>
        <taxon>Euteleostomi</taxon>
        <taxon>Amphibia</taxon>
        <taxon>Gymnophiona</taxon>
        <taxon>Geotrypetes</taxon>
    </lineage>
</organism>
<dbReference type="Proteomes" id="UP000515159">
    <property type="component" value="Chromosome 2"/>
</dbReference>